<dbReference type="GO" id="GO:0031176">
    <property type="term" value="F:endo-1,4-beta-xylanase activity"/>
    <property type="evidence" value="ECO:0007669"/>
    <property type="project" value="UniProtKB-EC"/>
</dbReference>
<reference evidence="11 12" key="1">
    <citation type="submission" date="2019-07" db="EMBL/GenBank/DDBJ databases">
        <title>Genomic Encyclopedia of Archaeal and Bacterial Type Strains, Phase II (KMG-II): from individual species to whole genera.</title>
        <authorList>
            <person name="Goeker M."/>
        </authorList>
    </citation>
    <scope>NUCLEOTIDE SEQUENCE [LARGE SCALE GENOMIC DNA]</scope>
    <source>
        <strain evidence="11 12">DSM 46842</strain>
    </source>
</reference>
<evidence type="ECO:0000256" key="3">
    <source>
        <dbReference type="ARBA" id="ARBA00022651"/>
    </source>
</evidence>
<evidence type="ECO:0000256" key="7">
    <source>
        <dbReference type="ARBA" id="ARBA00023295"/>
    </source>
</evidence>
<evidence type="ECO:0000256" key="2">
    <source>
        <dbReference type="ARBA" id="ARBA00007495"/>
    </source>
</evidence>
<evidence type="ECO:0000256" key="6">
    <source>
        <dbReference type="ARBA" id="ARBA00023277"/>
    </source>
</evidence>
<keyword evidence="5 9" id="KW-0378">Hydrolase</keyword>
<evidence type="ECO:0000256" key="5">
    <source>
        <dbReference type="ARBA" id="ARBA00022801"/>
    </source>
</evidence>
<dbReference type="InterPro" id="IPR001000">
    <property type="entry name" value="GH10_dom"/>
</dbReference>
<organism evidence="11 12">
    <name type="scientific">Blastococcus xanthinilyticus</name>
    <dbReference type="NCBI Taxonomy" id="1564164"/>
    <lineage>
        <taxon>Bacteria</taxon>
        <taxon>Bacillati</taxon>
        <taxon>Actinomycetota</taxon>
        <taxon>Actinomycetes</taxon>
        <taxon>Geodermatophilales</taxon>
        <taxon>Geodermatophilaceae</taxon>
        <taxon>Blastococcus</taxon>
    </lineage>
</organism>
<comment type="similarity">
    <text evidence="2 9">Belongs to the glycosyl hydrolase 10 (cellulase F) family.</text>
</comment>
<evidence type="ECO:0000256" key="9">
    <source>
        <dbReference type="RuleBase" id="RU361174"/>
    </source>
</evidence>
<gene>
    <name evidence="11" type="ORF">BD833_104184</name>
</gene>
<name>A0A5S5CXG3_9ACTN</name>
<dbReference type="Proteomes" id="UP000322499">
    <property type="component" value="Unassembled WGS sequence"/>
</dbReference>
<dbReference type="PRINTS" id="PR00134">
    <property type="entry name" value="GLHYDRLASE10"/>
</dbReference>
<dbReference type="SUPFAM" id="SSF51445">
    <property type="entry name" value="(Trans)glycosidases"/>
    <property type="match status" value="1"/>
</dbReference>
<dbReference type="Gene3D" id="3.20.20.80">
    <property type="entry name" value="Glycosidases"/>
    <property type="match status" value="1"/>
</dbReference>
<sequence>MRSLRFGSGAAARSVVALGVLPVVLAGTVLPATASNDRTVAAPAEAREDRASGPAIRNGLRTVTPDDLVIGTAVAGGGHHLSAGYPDPFTRDPTYRKVLATEFNSVSPENQMKWDFIHPEPGVYNFKPADQIVAFAERHGQEVRGHTLLWHSQLADWVTEGDYTDEELRAILKDHIQTVVGRYAGRIDQWDVANEIFADTWDDGGVRLRDGSTGATANIFIQRLGPGIIADAFRWAHEADPQAKLFLNDYAVEDIGAKSDAYYELAKELLAQNVPLHGFAFQAHLDLQYPFPETLDENMQRFEDLGLETAITELDVRFTLPEDGVPTAEQLAEQADTYQGVLEACLSVDDCNSFTIWGFNDKYSWVPSFSPGQGAATVMFEDYERKPAYWALHETLAEAEAGQ</sequence>
<dbReference type="EMBL" id="VNHW01000004">
    <property type="protein sequence ID" value="TYP88480.1"/>
    <property type="molecule type" value="Genomic_DNA"/>
</dbReference>
<evidence type="ECO:0000313" key="12">
    <source>
        <dbReference type="Proteomes" id="UP000322499"/>
    </source>
</evidence>
<evidence type="ECO:0000256" key="4">
    <source>
        <dbReference type="ARBA" id="ARBA00022729"/>
    </source>
</evidence>
<protein>
    <recommendedName>
        <fullName evidence="9">Beta-xylanase</fullName>
        <ecNumber evidence="9">3.2.1.8</ecNumber>
    </recommendedName>
</protein>
<proteinExistence type="inferred from homology"/>
<keyword evidence="7 9" id="KW-0326">Glycosidase</keyword>
<comment type="catalytic activity">
    <reaction evidence="1 9">
        <text>Endohydrolysis of (1-&gt;4)-beta-D-xylosidic linkages in xylans.</text>
        <dbReference type="EC" id="3.2.1.8"/>
    </reaction>
</comment>
<dbReference type="InterPro" id="IPR044846">
    <property type="entry name" value="GH10"/>
</dbReference>
<keyword evidence="8 9" id="KW-0624">Polysaccharide degradation</keyword>
<comment type="caution">
    <text evidence="11">The sequence shown here is derived from an EMBL/GenBank/DDBJ whole genome shotgun (WGS) entry which is preliminary data.</text>
</comment>
<dbReference type="GO" id="GO:0045493">
    <property type="term" value="P:xylan catabolic process"/>
    <property type="evidence" value="ECO:0007669"/>
    <property type="project" value="UniProtKB-KW"/>
</dbReference>
<evidence type="ECO:0000256" key="8">
    <source>
        <dbReference type="ARBA" id="ARBA00023326"/>
    </source>
</evidence>
<keyword evidence="12" id="KW-1185">Reference proteome</keyword>
<dbReference type="InterPro" id="IPR017853">
    <property type="entry name" value="GH"/>
</dbReference>
<accession>A0A5S5CXG3</accession>
<dbReference type="RefSeq" id="WP_166532606.1">
    <property type="nucleotide sequence ID" value="NZ_VNHW01000004.1"/>
</dbReference>
<keyword evidence="3 11" id="KW-0858">Xylan degradation</keyword>
<keyword evidence="6 9" id="KW-0119">Carbohydrate metabolism</keyword>
<evidence type="ECO:0000259" key="10">
    <source>
        <dbReference type="PROSITE" id="PS51760"/>
    </source>
</evidence>
<dbReference type="AlphaFoldDB" id="A0A5S5CXG3"/>
<dbReference type="PANTHER" id="PTHR31490">
    <property type="entry name" value="GLYCOSYL HYDROLASE"/>
    <property type="match status" value="1"/>
</dbReference>
<dbReference type="PROSITE" id="PS51760">
    <property type="entry name" value="GH10_2"/>
    <property type="match status" value="1"/>
</dbReference>
<keyword evidence="4" id="KW-0732">Signal</keyword>
<dbReference type="PANTHER" id="PTHR31490:SF88">
    <property type="entry name" value="BETA-XYLANASE"/>
    <property type="match status" value="1"/>
</dbReference>
<dbReference type="EC" id="3.2.1.8" evidence="9"/>
<evidence type="ECO:0000256" key="1">
    <source>
        <dbReference type="ARBA" id="ARBA00000681"/>
    </source>
</evidence>
<dbReference type="SMART" id="SM00633">
    <property type="entry name" value="Glyco_10"/>
    <property type="match status" value="1"/>
</dbReference>
<evidence type="ECO:0000313" key="11">
    <source>
        <dbReference type="EMBL" id="TYP88480.1"/>
    </source>
</evidence>
<dbReference type="Pfam" id="PF00331">
    <property type="entry name" value="Glyco_hydro_10"/>
    <property type="match status" value="1"/>
</dbReference>
<feature type="domain" description="GH10" evidence="10">
    <location>
        <begin position="82"/>
        <end position="395"/>
    </location>
</feature>